<organism evidence="1 2">
    <name type="scientific">Parasphingorhabdus litoris</name>
    <dbReference type="NCBI Taxonomy" id="394733"/>
    <lineage>
        <taxon>Bacteria</taxon>
        <taxon>Pseudomonadati</taxon>
        <taxon>Pseudomonadota</taxon>
        <taxon>Alphaproteobacteria</taxon>
        <taxon>Sphingomonadales</taxon>
        <taxon>Sphingomonadaceae</taxon>
        <taxon>Parasphingorhabdus</taxon>
    </lineage>
</organism>
<accession>A0ABN1B0X3</accession>
<proteinExistence type="predicted"/>
<reference evidence="1 2" key="1">
    <citation type="journal article" date="2019" name="Int. J. Syst. Evol. Microbiol.">
        <title>The Global Catalogue of Microorganisms (GCM) 10K type strain sequencing project: providing services to taxonomists for standard genome sequencing and annotation.</title>
        <authorList>
            <consortium name="The Broad Institute Genomics Platform"/>
            <consortium name="The Broad Institute Genome Sequencing Center for Infectious Disease"/>
            <person name="Wu L."/>
            <person name="Ma J."/>
        </authorList>
    </citation>
    <scope>NUCLEOTIDE SEQUENCE [LARGE SCALE GENOMIC DNA]</scope>
    <source>
        <strain evidence="1 2">JCM 14162</strain>
    </source>
</reference>
<comment type="caution">
    <text evidence="1">The sequence shown here is derived from an EMBL/GenBank/DDBJ whole genome shotgun (WGS) entry which is preliminary data.</text>
</comment>
<evidence type="ECO:0000313" key="2">
    <source>
        <dbReference type="Proteomes" id="UP001500713"/>
    </source>
</evidence>
<keyword evidence="2" id="KW-1185">Reference proteome</keyword>
<protein>
    <recommendedName>
        <fullName evidence="3">Helix-turn-helix domain-containing protein</fullName>
    </recommendedName>
</protein>
<dbReference type="Proteomes" id="UP001500713">
    <property type="component" value="Unassembled WGS sequence"/>
</dbReference>
<sequence>MTYDDQCAKNIDGKIARVTEDGEYASPTPRHDGWTPDIRVRFLEALANCGNISAAAKLVQRSRRSAYNLKRRDMNFSRGWDAAILLSRDIATDILQDRAINGIEEEVYHQGEVVGTKRRYDSRLLLAHIGRLDKLAERVTVSRGAARFGEMMDAIAAEEDTAPLISEPTTDEIVGLVAESEAEAAVRQIEATCRRENSTAAQTEQTAMEKRDEEAADNALMAAADEKYGPVHEIDYGDGEPVEYCRMTMEEAKRLMANHPAVKAHPISRDDPGYVATIVAPNMTADWPTDALLSQVAKSVAPEAP</sequence>
<name>A0ABN1B0X3_9SPHN</name>
<gene>
    <name evidence="1" type="ORF">GCM10009096_33790</name>
</gene>
<dbReference type="RefSeq" id="WP_229955884.1">
    <property type="nucleotide sequence ID" value="NZ_BAAAEM010000003.1"/>
</dbReference>
<evidence type="ECO:0000313" key="1">
    <source>
        <dbReference type="EMBL" id="GAA0488072.1"/>
    </source>
</evidence>
<dbReference type="EMBL" id="BAAAEM010000003">
    <property type="protein sequence ID" value="GAA0488072.1"/>
    <property type="molecule type" value="Genomic_DNA"/>
</dbReference>
<evidence type="ECO:0008006" key="3">
    <source>
        <dbReference type="Google" id="ProtNLM"/>
    </source>
</evidence>